<evidence type="ECO:0000256" key="13">
    <source>
        <dbReference type="SAM" id="MobiDB-lite"/>
    </source>
</evidence>
<dbReference type="SUPFAM" id="SSF50978">
    <property type="entry name" value="WD40 repeat-like"/>
    <property type="match status" value="1"/>
</dbReference>
<evidence type="ECO:0000313" key="14">
    <source>
        <dbReference type="EMBL" id="KAK0178070.1"/>
    </source>
</evidence>
<gene>
    <name evidence="14" type="ORF">PV328_002051</name>
</gene>
<evidence type="ECO:0000256" key="11">
    <source>
        <dbReference type="ARBA" id="ARBA00023212"/>
    </source>
</evidence>
<keyword evidence="10" id="KW-0472">Membrane</keyword>
<organism evidence="14 15">
    <name type="scientific">Microctonus aethiopoides</name>
    <dbReference type="NCBI Taxonomy" id="144406"/>
    <lineage>
        <taxon>Eukaryota</taxon>
        <taxon>Metazoa</taxon>
        <taxon>Ecdysozoa</taxon>
        <taxon>Arthropoda</taxon>
        <taxon>Hexapoda</taxon>
        <taxon>Insecta</taxon>
        <taxon>Pterygota</taxon>
        <taxon>Neoptera</taxon>
        <taxon>Endopterygota</taxon>
        <taxon>Hymenoptera</taxon>
        <taxon>Apocrita</taxon>
        <taxon>Ichneumonoidea</taxon>
        <taxon>Braconidae</taxon>
        <taxon>Euphorinae</taxon>
        <taxon>Microctonus</taxon>
    </lineage>
</organism>
<dbReference type="GO" id="GO:0005886">
    <property type="term" value="C:plasma membrane"/>
    <property type="evidence" value="ECO:0007669"/>
    <property type="project" value="UniProtKB-SubCell"/>
</dbReference>
<keyword evidence="15" id="KW-1185">Reference proteome</keyword>
<dbReference type="Pfam" id="PF11768">
    <property type="entry name" value="Frtz"/>
    <property type="match status" value="1"/>
</dbReference>
<proteinExistence type="inferred from homology"/>
<evidence type="ECO:0000256" key="12">
    <source>
        <dbReference type="ARBA" id="ARBA00023273"/>
    </source>
</evidence>
<evidence type="ECO:0000256" key="10">
    <source>
        <dbReference type="ARBA" id="ARBA00023136"/>
    </source>
</evidence>
<accession>A0AA39FZ09</accession>
<dbReference type="InterPro" id="IPR024511">
    <property type="entry name" value="Frtz"/>
</dbReference>
<dbReference type="PANTHER" id="PTHR13667:SF5">
    <property type="entry name" value="WD REPEAT-CONTAINING AND PLANAR CELL POLARITY EFFECTOR PROTEIN FRITZ HOMOLOG"/>
    <property type="match status" value="1"/>
</dbReference>
<reference evidence="14" key="1">
    <citation type="journal article" date="2023" name="bioRxiv">
        <title>Scaffold-level genome assemblies of two parasitoid biocontrol wasps reveal the parthenogenesis mechanism and an associated novel virus.</title>
        <authorList>
            <person name="Inwood S."/>
            <person name="Skelly J."/>
            <person name="Guhlin J."/>
            <person name="Harrop T."/>
            <person name="Goldson S."/>
            <person name="Dearden P."/>
        </authorList>
    </citation>
    <scope>NUCLEOTIDE SEQUENCE</scope>
    <source>
        <strain evidence="14">Irish</strain>
        <tissue evidence="14">Whole body</tissue>
    </source>
</reference>
<dbReference type="EMBL" id="JAQQBS010000001">
    <property type="protein sequence ID" value="KAK0178070.1"/>
    <property type="molecule type" value="Genomic_DNA"/>
</dbReference>
<evidence type="ECO:0000256" key="4">
    <source>
        <dbReference type="ARBA" id="ARBA00022475"/>
    </source>
</evidence>
<evidence type="ECO:0000256" key="6">
    <source>
        <dbReference type="ARBA" id="ARBA00022574"/>
    </source>
</evidence>
<dbReference type="GO" id="GO:0097541">
    <property type="term" value="C:axonemal basal plate"/>
    <property type="evidence" value="ECO:0007669"/>
    <property type="project" value="TreeGrafter"/>
</dbReference>
<keyword evidence="6" id="KW-0853">WD repeat</keyword>
<dbReference type="AlphaFoldDB" id="A0AA39FZ09"/>
<dbReference type="Proteomes" id="UP001168990">
    <property type="component" value="Unassembled WGS sequence"/>
</dbReference>
<comment type="similarity">
    <text evidence="3">Belongs to the WD repeat fritz family.</text>
</comment>
<evidence type="ECO:0000256" key="7">
    <source>
        <dbReference type="ARBA" id="ARBA00022737"/>
    </source>
</evidence>
<keyword evidence="5" id="KW-0963">Cytoplasm</keyword>
<dbReference type="GO" id="GO:0044782">
    <property type="term" value="P:cilium organization"/>
    <property type="evidence" value="ECO:0007669"/>
    <property type="project" value="TreeGrafter"/>
</dbReference>
<name>A0AA39FZ09_9HYME</name>
<dbReference type="PANTHER" id="PTHR13667">
    <property type="entry name" value="HOMOLOC-13"/>
    <property type="match status" value="1"/>
</dbReference>
<evidence type="ECO:0000256" key="2">
    <source>
        <dbReference type="ARBA" id="ARBA00004430"/>
    </source>
</evidence>
<evidence type="ECO:0000256" key="3">
    <source>
        <dbReference type="ARBA" id="ARBA00006059"/>
    </source>
</evidence>
<keyword evidence="11" id="KW-0206">Cytoskeleton</keyword>
<comment type="caution">
    <text evidence="14">The sequence shown here is derived from an EMBL/GenBank/DDBJ whole genome shotgun (WGS) entry which is preliminary data.</text>
</comment>
<keyword evidence="8" id="KW-0970">Cilium biogenesis/degradation</keyword>
<evidence type="ECO:0000256" key="1">
    <source>
        <dbReference type="ARBA" id="ARBA00004236"/>
    </source>
</evidence>
<evidence type="ECO:0000256" key="9">
    <source>
        <dbReference type="ARBA" id="ARBA00023069"/>
    </source>
</evidence>
<keyword evidence="7" id="KW-0677">Repeat</keyword>
<keyword evidence="4" id="KW-1003">Cell membrane</keyword>
<evidence type="ECO:0008006" key="16">
    <source>
        <dbReference type="Google" id="ProtNLM"/>
    </source>
</evidence>
<evidence type="ECO:0000313" key="15">
    <source>
        <dbReference type="Proteomes" id="UP001168990"/>
    </source>
</evidence>
<reference evidence="14" key="2">
    <citation type="submission" date="2023-03" db="EMBL/GenBank/DDBJ databases">
        <authorList>
            <person name="Inwood S.N."/>
            <person name="Skelly J.G."/>
            <person name="Guhlin J."/>
            <person name="Harrop T.W.R."/>
            <person name="Goldson S.G."/>
            <person name="Dearden P.K."/>
        </authorList>
    </citation>
    <scope>NUCLEOTIDE SEQUENCE</scope>
    <source>
        <strain evidence="14">Irish</strain>
        <tissue evidence="14">Whole body</tissue>
    </source>
</reference>
<comment type="subcellular location">
    <subcellularLocation>
        <location evidence="1">Cell membrane</location>
    </subcellularLocation>
    <subcellularLocation>
        <location evidence="2">Cytoplasm</location>
        <location evidence="2">Cytoskeleton</location>
        <location evidence="2">Cilium axoneme</location>
    </subcellularLocation>
</comment>
<feature type="region of interest" description="Disordered" evidence="13">
    <location>
        <begin position="743"/>
        <end position="764"/>
    </location>
</feature>
<sequence>MFSLQGDIKLWSFECDINIHDTDFGAFRYHEKRFDNIYNESKRTYSQERGMLYMPQNRKGNKLKEKIKYLEEHLRDNSVVYCRWYNQYIIQLIFTSGLLCYVQVNLFTGDIEKIIFDRFLVGKVPDTISDAAIATNHIICVHSDNQIIIVHFGKPKSQIFDKISKLEPKFLTVDLPSPSSRRAEKKICINKSGDLVLIWWKSTINEVYPWSPAMKEHDHANVHLYRLHGIKFELLCYLRTEFDPLCIKFNTQQDNTIHSIEQKVSRKGEVTIEWQVYGISQQDKLQRIEVISIPLPTHTTCAKFSPNQNMLLLCCIDGSMIVHDHVKRTNNILKAGFIPTLATWHNDGLIFSVGNERGQVQHYDISLSCIKTQLLNEDAMPTNTLDLSVYFKNQPALIKIAWNKKFSDNNLCNDRLNDRDALLLILFERGPIGVIRIVEGNNLSGDVLVHRYLNLQLPDRATSLLLSINWDLQPRICMYALSQIVNYLFKLPLCPEHENLIQNALSSFYVPAQSISQTVEDEYSNEVRDLTRKFFYHLVRHKLFEKAFRLAIDLNDHDLFMDIHFYAIAINDEKMASMAEERAQLILNRSDSCSSSHSFCSRPSCSLCSNSGSDNHSQSCSEESENESSPQRQLKYKFNQNEMNYKQTGNVINQTPPLPVFNSSAIPKLRISSFSNPTNYTLSTVPMKLTAEPSTFISKDFMSSSFDNLQMNKLSIHERFSNKIESDKTFLEESRNVPLKHSDDTYLLSEGNNSTNLSNSKKYSISSTDINGKISTSENLSKNNEPLGLIAHDIRHTDLIYDQQILNNPVTNIDMDSRLLTTSFTDVITTKTSLNNDDHLMSTSFNDEGSSESLEIHKTHQKFSSFNQFKNDFEETMESNAYCDTSIEVPPPPPAMTSSLANYLNSLPKKKSSLTANPLVSNNRIDKSLSTFPGTYSIKHNSSQVLQTQSSVSKILQNQCKNNCSIMRTCKFNYDLDCIQYSCSCEHDIERVHDGKQSVYPDALKHFQNSYNQSCKPPVESVLIKSGIFQSSKNSSGITDSILTSNVPPLPVINNGMNSKQSSKYQQGSTDLLTNFNEKPKVKFSNTVTHILVPEMDQPYQSIQKQKIIQLQMMDPEKGLSDNLISRDVRKNEDYLKDVQSVIKVDKSNESRKSDETTTIKVVHFGHL</sequence>
<dbReference type="GO" id="GO:0007399">
    <property type="term" value="P:nervous system development"/>
    <property type="evidence" value="ECO:0007669"/>
    <property type="project" value="TreeGrafter"/>
</dbReference>
<evidence type="ECO:0000256" key="5">
    <source>
        <dbReference type="ARBA" id="ARBA00022490"/>
    </source>
</evidence>
<keyword evidence="12" id="KW-0966">Cell projection</keyword>
<dbReference type="GO" id="GO:0045184">
    <property type="term" value="P:establishment of protein localization"/>
    <property type="evidence" value="ECO:0007669"/>
    <property type="project" value="TreeGrafter"/>
</dbReference>
<keyword evidence="9" id="KW-0969">Cilium</keyword>
<feature type="compositionally biased region" description="Polar residues" evidence="13">
    <location>
        <begin position="750"/>
        <end position="764"/>
    </location>
</feature>
<dbReference type="InterPro" id="IPR036322">
    <property type="entry name" value="WD40_repeat_dom_sf"/>
</dbReference>
<evidence type="ECO:0000256" key="8">
    <source>
        <dbReference type="ARBA" id="ARBA00022794"/>
    </source>
</evidence>
<protein>
    <recommendedName>
        <fullName evidence="16">WD repeat-containing and planar cell polarity effector protein fritz</fullName>
    </recommendedName>
</protein>